<evidence type="ECO:0000313" key="1">
    <source>
        <dbReference type="EMBL" id="RAG80624.1"/>
    </source>
</evidence>
<proteinExistence type="predicted"/>
<evidence type="ECO:0000313" key="2">
    <source>
        <dbReference type="Proteomes" id="UP000248889"/>
    </source>
</evidence>
<dbReference type="OrthoDB" id="8481923at2"/>
<protein>
    <submittedName>
        <fullName evidence="1">DUF4184 domain-containing protein</fullName>
    </submittedName>
</protein>
<gene>
    <name evidence="1" type="ORF">DN069_37220</name>
</gene>
<keyword evidence="2" id="KW-1185">Reference proteome</keyword>
<name>A0A2X0I6Q1_9ACTN</name>
<dbReference type="InterPro" id="IPR025238">
    <property type="entry name" value="DUF4184"/>
</dbReference>
<sequence length="284" mass="29507">MERVPFTFSHPAAVLPLLRAGRGRGPLIASGLVAGSLAPDLPFFLDSPLPGVYGLGRYTHRGWAVPTLDVALAAGLAGAWYGVLREPTVALLPGALADKVDALTGPARKPQDLIPADAAWFAASAAVGAFTHVGWDAFTHHGRWGERHWPTLGHRIGGRMPVYQALQWTSSALGLAVLAVAARRTLAATPPAPTAEVAPARRQRATGLGVVAAATVLGAAHRLRRDAARHPGRRPSGNDLVGSVTFGGGAGAALGAAGWALSALRSTRASNMTDREREPAPWRG</sequence>
<dbReference type="EMBL" id="QKYN01000212">
    <property type="protein sequence ID" value="RAG80624.1"/>
    <property type="molecule type" value="Genomic_DNA"/>
</dbReference>
<comment type="caution">
    <text evidence="1">The sequence shown here is derived from an EMBL/GenBank/DDBJ whole genome shotgun (WGS) entry which is preliminary data.</text>
</comment>
<accession>A0A2X0I6Q1</accession>
<reference evidence="1 2" key="1">
    <citation type="submission" date="2018-06" db="EMBL/GenBank/DDBJ databases">
        <title>Streptacidiphilus pinicola sp. nov., isolated from pine grove soil.</title>
        <authorList>
            <person name="Roh S.G."/>
            <person name="Park S."/>
            <person name="Kim M.-K."/>
            <person name="Yun B.-R."/>
            <person name="Park J."/>
            <person name="Kim M.J."/>
            <person name="Kim Y.S."/>
            <person name="Kim S.B."/>
        </authorList>
    </citation>
    <scope>NUCLEOTIDE SEQUENCE [LARGE SCALE GENOMIC DNA]</scope>
    <source>
        <strain evidence="1 2">MMS16-CNU450</strain>
    </source>
</reference>
<dbReference type="Proteomes" id="UP000248889">
    <property type="component" value="Unassembled WGS sequence"/>
</dbReference>
<dbReference type="AlphaFoldDB" id="A0A2X0I6Q1"/>
<organism evidence="1 2">
    <name type="scientific">Streptacidiphilus pinicola</name>
    <dbReference type="NCBI Taxonomy" id="2219663"/>
    <lineage>
        <taxon>Bacteria</taxon>
        <taxon>Bacillati</taxon>
        <taxon>Actinomycetota</taxon>
        <taxon>Actinomycetes</taxon>
        <taxon>Kitasatosporales</taxon>
        <taxon>Streptomycetaceae</taxon>
        <taxon>Streptacidiphilus</taxon>
    </lineage>
</organism>
<dbReference type="Pfam" id="PF13803">
    <property type="entry name" value="DUF4184"/>
    <property type="match status" value="1"/>
</dbReference>